<keyword evidence="4" id="KW-1185">Reference proteome</keyword>
<gene>
    <name evidence="3" type="ORF">J437_LFUL004394</name>
</gene>
<feature type="domain" description="Reverse transcriptase" evidence="2">
    <location>
        <begin position="363"/>
        <end position="548"/>
    </location>
</feature>
<protein>
    <recommendedName>
        <fullName evidence="2">Reverse transcriptase domain-containing protein</fullName>
    </recommendedName>
</protein>
<dbReference type="PANTHER" id="PTHR21301">
    <property type="entry name" value="REVERSE TRANSCRIPTASE"/>
    <property type="match status" value="1"/>
</dbReference>
<feature type="region of interest" description="Disordered" evidence="1">
    <location>
        <begin position="508"/>
        <end position="548"/>
    </location>
</feature>
<name>A0A8K0NZ22_LADFU</name>
<dbReference type="InterPro" id="IPR000477">
    <property type="entry name" value="RT_dom"/>
</dbReference>
<dbReference type="OrthoDB" id="6782675at2759"/>
<organism evidence="3 4">
    <name type="scientific">Ladona fulva</name>
    <name type="common">Scarce chaser dragonfly</name>
    <name type="synonym">Libellula fulva</name>
    <dbReference type="NCBI Taxonomy" id="123851"/>
    <lineage>
        <taxon>Eukaryota</taxon>
        <taxon>Metazoa</taxon>
        <taxon>Ecdysozoa</taxon>
        <taxon>Arthropoda</taxon>
        <taxon>Hexapoda</taxon>
        <taxon>Insecta</taxon>
        <taxon>Pterygota</taxon>
        <taxon>Palaeoptera</taxon>
        <taxon>Odonata</taxon>
        <taxon>Epiprocta</taxon>
        <taxon>Anisoptera</taxon>
        <taxon>Libelluloidea</taxon>
        <taxon>Libellulidae</taxon>
        <taxon>Ladona</taxon>
    </lineage>
</organism>
<dbReference type="PANTHER" id="PTHR21301:SF10">
    <property type="entry name" value="REVERSE TRANSCRIPTASE DOMAIN-CONTAINING PROTEIN"/>
    <property type="match status" value="1"/>
</dbReference>
<reference evidence="3" key="2">
    <citation type="submission" date="2017-10" db="EMBL/GenBank/DDBJ databases">
        <title>Ladona fulva Genome sequencing and assembly.</title>
        <authorList>
            <person name="Murali S."/>
            <person name="Richards S."/>
            <person name="Bandaranaike D."/>
            <person name="Bellair M."/>
            <person name="Blankenburg K."/>
            <person name="Chao H."/>
            <person name="Dinh H."/>
            <person name="Doddapaneni H."/>
            <person name="Dugan-Rocha S."/>
            <person name="Elkadiri S."/>
            <person name="Gnanaolivu R."/>
            <person name="Hernandez B."/>
            <person name="Skinner E."/>
            <person name="Javaid M."/>
            <person name="Lee S."/>
            <person name="Li M."/>
            <person name="Ming W."/>
            <person name="Munidasa M."/>
            <person name="Muniz J."/>
            <person name="Nguyen L."/>
            <person name="Hughes D."/>
            <person name="Osuji N."/>
            <person name="Pu L.-L."/>
            <person name="Puazo M."/>
            <person name="Qu C."/>
            <person name="Quiroz J."/>
            <person name="Raj R."/>
            <person name="Weissenberger G."/>
            <person name="Xin Y."/>
            <person name="Zou X."/>
            <person name="Han Y."/>
            <person name="Worley K."/>
            <person name="Muzny D."/>
            <person name="Gibbs R."/>
        </authorList>
    </citation>
    <scope>NUCLEOTIDE SEQUENCE</scope>
    <source>
        <strain evidence="3">Sampled in the wild</strain>
    </source>
</reference>
<evidence type="ECO:0000256" key="1">
    <source>
        <dbReference type="SAM" id="MobiDB-lite"/>
    </source>
</evidence>
<proteinExistence type="predicted"/>
<dbReference type="Proteomes" id="UP000792457">
    <property type="component" value="Unassembled WGS sequence"/>
</dbReference>
<evidence type="ECO:0000313" key="3">
    <source>
        <dbReference type="EMBL" id="KAG8226743.1"/>
    </source>
</evidence>
<dbReference type="PROSITE" id="PS50878">
    <property type="entry name" value="RT_POL"/>
    <property type="match status" value="1"/>
</dbReference>
<dbReference type="EMBL" id="KZ308294">
    <property type="protein sequence ID" value="KAG8226743.1"/>
    <property type="molecule type" value="Genomic_DNA"/>
</dbReference>
<sequence>MDSGRKGTGDCHICWGSQDTGGVTFSHFCMSSGHIGMMEEKAIPCQHSSSSNEDDERRIYSHNTPGKHQILHYAPLQGGDSSIHSQVQATAEGQGETALAFLLRCREKDIIPKFTEIKTSVKSPSARRIAKRAGLALVQERIHDKRRALDHNAKCLKSIRLLLASTLSPLDWEYIDKATAAQADILLRKSTERQTKKFGQLSTEKQRIPPFDQKRLVINLTDEALDEPTMSVLSKGLNFAPAPRSITYNEIMGGIEQAIRKLPKEAAEDVRSDVSLALKRAVLPKPNITTDERKALVSLRRNPDIKILPADKGNATVIMKSEEYHQKIMDILQDASYRTLLQDPTDALARKTVPLIKKAGLPAETERNLRPPAEAPPRLYGLPKIHKDGIPLRPIVSAINSPTYNLAKYLTGLLSPHVGKCEHHIRNSSHLISILDKIHLDPSDIMVSLDVVSLFTKVPLKLTFQLLEAIFDKRTIDLINIALTTTNNPQSNHDPLSSRQIAPALPTQSFAPTAPHSAALEVNERRATTGQNGQQKKPQGKNYTKIPR</sequence>
<comment type="caution">
    <text evidence="3">The sequence shown here is derived from an EMBL/GenBank/DDBJ whole genome shotgun (WGS) entry which is preliminary data.</text>
</comment>
<reference evidence="3" key="1">
    <citation type="submission" date="2013-04" db="EMBL/GenBank/DDBJ databases">
        <authorList>
            <person name="Qu J."/>
            <person name="Murali S.C."/>
            <person name="Bandaranaike D."/>
            <person name="Bellair M."/>
            <person name="Blankenburg K."/>
            <person name="Chao H."/>
            <person name="Dinh H."/>
            <person name="Doddapaneni H."/>
            <person name="Downs B."/>
            <person name="Dugan-Rocha S."/>
            <person name="Elkadiri S."/>
            <person name="Gnanaolivu R.D."/>
            <person name="Hernandez B."/>
            <person name="Javaid M."/>
            <person name="Jayaseelan J.C."/>
            <person name="Lee S."/>
            <person name="Li M."/>
            <person name="Ming W."/>
            <person name="Munidasa M."/>
            <person name="Muniz J."/>
            <person name="Nguyen L."/>
            <person name="Ongeri F."/>
            <person name="Osuji N."/>
            <person name="Pu L.-L."/>
            <person name="Puazo M."/>
            <person name="Qu C."/>
            <person name="Quiroz J."/>
            <person name="Raj R."/>
            <person name="Weissenberger G."/>
            <person name="Xin Y."/>
            <person name="Zou X."/>
            <person name="Han Y."/>
            <person name="Richards S."/>
            <person name="Worley K."/>
            <person name="Muzny D."/>
            <person name="Gibbs R."/>
        </authorList>
    </citation>
    <scope>NUCLEOTIDE SEQUENCE</scope>
    <source>
        <strain evidence="3">Sampled in the wild</strain>
    </source>
</reference>
<feature type="compositionally biased region" description="Low complexity" evidence="1">
    <location>
        <begin position="530"/>
        <end position="542"/>
    </location>
</feature>
<evidence type="ECO:0000259" key="2">
    <source>
        <dbReference type="PROSITE" id="PS50878"/>
    </source>
</evidence>
<evidence type="ECO:0000313" key="4">
    <source>
        <dbReference type="Proteomes" id="UP000792457"/>
    </source>
</evidence>
<accession>A0A8K0NZ22</accession>
<dbReference type="AlphaFoldDB" id="A0A8K0NZ22"/>